<evidence type="ECO:0000313" key="2">
    <source>
        <dbReference type="EMBL" id="KAL3679032.1"/>
    </source>
</evidence>
<protein>
    <recommendedName>
        <fullName evidence="4">Trimethylguanosine synthase</fullName>
    </recommendedName>
</protein>
<feature type="region of interest" description="Disordered" evidence="1">
    <location>
        <begin position="108"/>
        <end position="162"/>
    </location>
</feature>
<proteinExistence type="predicted"/>
<feature type="region of interest" description="Disordered" evidence="1">
    <location>
        <begin position="42"/>
        <end position="69"/>
    </location>
</feature>
<dbReference type="AlphaFoldDB" id="A0ABD3GKI7"/>
<comment type="caution">
    <text evidence="2">The sequence shown here is derived from an EMBL/GenBank/DDBJ whole genome shotgun (WGS) entry which is preliminary data.</text>
</comment>
<evidence type="ECO:0008006" key="4">
    <source>
        <dbReference type="Google" id="ProtNLM"/>
    </source>
</evidence>
<gene>
    <name evidence="2" type="ORF">R1sor_021988</name>
</gene>
<dbReference type="EMBL" id="JBJQOH010000007">
    <property type="protein sequence ID" value="KAL3679032.1"/>
    <property type="molecule type" value="Genomic_DNA"/>
</dbReference>
<feature type="region of interest" description="Disordered" evidence="1">
    <location>
        <begin position="168"/>
        <end position="187"/>
    </location>
</feature>
<reference evidence="2 3" key="1">
    <citation type="submission" date="2024-09" db="EMBL/GenBank/DDBJ databases">
        <title>Chromosome-scale assembly of Riccia sorocarpa.</title>
        <authorList>
            <person name="Paukszto L."/>
        </authorList>
    </citation>
    <scope>NUCLEOTIDE SEQUENCE [LARGE SCALE GENOMIC DNA]</scope>
    <source>
        <strain evidence="2">LP-2024</strain>
        <tissue evidence="2">Aerial parts of the thallus</tissue>
    </source>
</reference>
<feature type="compositionally biased region" description="Acidic residues" evidence="1">
    <location>
        <begin position="431"/>
        <end position="445"/>
    </location>
</feature>
<keyword evidence="3" id="KW-1185">Reference proteome</keyword>
<dbReference type="SUPFAM" id="SSF53335">
    <property type="entry name" value="S-adenosyl-L-methionine-dependent methyltransferases"/>
    <property type="match status" value="1"/>
</dbReference>
<accession>A0ABD3GKI7</accession>
<evidence type="ECO:0000256" key="1">
    <source>
        <dbReference type="SAM" id="MobiDB-lite"/>
    </source>
</evidence>
<dbReference type="Gene3D" id="3.40.50.150">
    <property type="entry name" value="Vaccinia Virus protein VP39"/>
    <property type="match status" value="1"/>
</dbReference>
<evidence type="ECO:0000313" key="3">
    <source>
        <dbReference type="Proteomes" id="UP001633002"/>
    </source>
</evidence>
<dbReference type="InterPro" id="IPR029063">
    <property type="entry name" value="SAM-dependent_MTases_sf"/>
</dbReference>
<feature type="compositionally biased region" description="Polar residues" evidence="1">
    <location>
        <begin position="402"/>
        <end position="422"/>
    </location>
</feature>
<name>A0ABD3GKI7_9MARC</name>
<dbReference type="Proteomes" id="UP001633002">
    <property type="component" value="Unassembled WGS sequence"/>
</dbReference>
<feature type="region of interest" description="Disordered" evidence="1">
    <location>
        <begin position="402"/>
        <end position="461"/>
    </location>
</feature>
<organism evidence="2 3">
    <name type="scientific">Riccia sorocarpa</name>
    <dbReference type="NCBI Taxonomy" id="122646"/>
    <lineage>
        <taxon>Eukaryota</taxon>
        <taxon>Viridiplantae</taxon>
        <taxon>Streptophyta</taxon>
        <taxon>Embryophyta</taxon>
        <taxon>Marchantiophyta</taxon>
        <taxon>Marchantiopsida</taxon>
        <taxon>Marchantiidae</taxon>
        <taxon>Marchantiales</taxon>
        <taxon>Ricciaceae</taxon>
        <taxon>Riccia</taxon>
    </lineage>
</organism>
<sequence>MEKNLSRQRKFETLDEAVMLDEAKLLEPNKDVDGLVIDTTRSKKLKEAAHNEEEGDTTTPKKKTSETKNLGSGKWMQGYLHFILSVDLAGTLSSFVKAIYKSHSCYPGRGSKARAKYSASVEKPPRKSRKKGVEEVEEEAIPEAGGSQQAPTQEVEPAAPEAEPVVLEVEPAEEADEERQRKHPKKREIEVSKLYEGSFRSDIYIPLPQPVVVAKSSLKLTVDALQANKLSHVKGKGTLHSTQQIADALDANTSYWMHLASYDVNSDVPQFEPVRNMKVFHSKADIFCKAGHTYNIPKLDLLPFDLDNSGRDVAMISNFNTIAPKKLDDRGRRKCVGFVQTLLENYTMLGDIVIDFTGGLGATLSVAFNCSRCCIALETRKEALESMNLTVQRIEKKIQSLNTATDKATRSIPSDPTPSSNKARGKRPLGEEDDMGDDVLGDDESGGFGDNLGPFHASGRQTSAPRYEDIFRALRSQPMNYSLPVYAAEAAR</sequence>